<dbReference type="AlphaFoldDB" id="A0A817B3Y8"/>
<evidence type="ECO:0000313" key="1">
    <source>
        <dbReference type="EMBL" id="CAF2280389.1"/>
    </source>
</evidence>
<protein>
    <submittedName>
        <fullName evidence="1">(rape) hypothetical protein</fullName>
    </submittedName>
</protein>
<dbReference type="Proteomes" id="UP001295469">
    <property type="component" value="Chromosome A04"/>
</dbReference>
<feature type="non-terminal residue" evidence="1">
    <location>
        <position position="1"/>
    </location>
</feature>
<accession>A0A817B3Y8</accession>
<name>A0A817B3Y8_BRANA</name>
<reference evidence="1" key="1">
    <citation type="submission" date="2021-01" db="EMBL/GenBank/DDBJ databases">
        <authorList>
            <consortium name="Genoscope - CEA"/>
            <person name="William W."/>
        </authorList>
    </citation>
    <scope>NUCLEOTIDE SEQUENCE</scope>
</reference>
<sequence>KLGLCGGVEPNPARSTPVRGLVLARARQQRYLWFGTFGCRSGRYRMADYRQQRPNLGFSRSNMGSSCHFL</sequence>
<dbReference type="EMBL" id="HG994358">
    <property type="protein sequence ID" value="CAF2280389.1"/>
    <property type="molecule type" value="Genomic_DNA"/>
</dbReference>
<organism evidence="1">
    <name type="scientific">Brassica napus</name>
    <name type="common">Rape</name>
    <dbReference type="NCBI Taxonomy" id="3708"/>
    <lineage>
        <taxon>Eukaryota</taxon>
        <taxon>Viridiplantae</taxon>
        <taxon>Streptophyta</taxon>
        <taxon>Embryophyta</taxon>
        <taxon>Tracheophyta</taxon>
        <taxon>Spermatophyta</taxon>
        <taxon>Magnoliopsida</taxon>
        <taxon>eudicotyledons</taxon>
        <taxon>Gunneridae</taxon>
        <taxon>Pentapetalae</taxon>
        <taxon>rosids</taxon>
        <taxon>malvids</taxon>
        <taxon>Brassicales</taxon>
        <taxon>Brassicaceae</taxon>
        <taxon>Brassiceae</taxon>
        <taxon>Brassica</taxon>
    </lineage>
</organism>
<proteinExistence type="predicted"/>
<gene>
    <name evidence="1" type="ORF">DARMORV10_A04P19540.1</name>
</gene>